<sequence>MHDGNPVFDRKTSPEAAQVLLTLGRDAFLSLTRENGVPYCWRRGFFRFPRDYRPVCLTGWAEGKASDRPVGPKRVLWEKNDVMNSGDLRTTTQSFTTSSTKLVSNLPNKHPPMVK</sequence>
<evidence type="ECO:0000256" key="1">
    <source>
        <dbReference type="SAM" id="MobiDB-lite"/>
    </source>
</evidence>
<reference evidence="2" key="1">
    <citation type="submission" date="2012-09" db="EMBL/GenBank/DDBJ databases">
        <authorList>
            <person name="Martin A.A."/>
        </authorList>
    </citation>
    <scope>NUCLEOTIDE SEQUENCE</scope>
</reference>
<dbReference type="AlphaFoldDB" id="A0A0K0DF86"/>
<organism evidence="2 3">
    <name type="scientific">Angiostrongylus cantonensis</name>
    <name type="common">Rat lungworm</name>
    <dbReference type="NCBI Taxonomy" id="6313"/>
    <lineage>
        <taxon>Eukaryota</taxon>
        <taxon>Metazoa</taxon>
        <taxon>Ecdysozoa</taxon>
        <taxon>Nematoda</taxon>
        <taxon>Chromadorea</taxon>
        <taxon>Rhabditida</taxon>
        <taxon>Rhabditina</taxon>
        <taxon>Rhabditomorpha</taxon>
        <taxon>Strongyloidea</taxon>
        <taxon>Metastrongylidae</taxon>
        <taxon>Angiostrongylus</taxon>
    </lineage>
</organism>
<feature type="compositionally biased region" description="Low complexity" evidence="1">
    <location>
        <begin position="90"/>
        <end position="100"/>
    </location>
</feature>
<evidence type="ECO:0000313" key="2">
    <source>
        <dbReference type="Proteomes" id="UP000035642"/>
    </source>
</evidence>
<accession>A0A0K0DF86</accession>
<feature type="region of interest" description="Disordered" evidence="1">
    <location>
        <begin position="87"/>
        <end position="115"/>
    </location>
</feature>
<keyword evidence="2" id="KW-1185">Reference proteome</keyword>
<dbReference type="Proteomes" id="UP000035642">
    <property type="component" value="Unassembled WGS sequence"/>
</dbReference>
<proteinExistence type="predicted"/>
<protein>
    <submittedName>
        <fullName evidence="3">DUF1738 domain-containing protein</fullName>
    </submittedName>
</protein>
<dbReference type="WBParaSite" id="ACAC_0000961001-mRNA-1">
    <property type="protein sequence ID" value="ACAC_0000961001-mRNA-1"/>
    <property type="gene ID" value="ACAC_0000961001"/>
</dbReference>
<evidence type="ECO:0000313" key="3">
    <source>
        <dbReference type="WBParaSite" id="ACAC_0000961001-mRNA-1"/>
    </source>
</evidence>
<name>A0A0K0DF86_ANGCA</name>
<reference evidence="3" key="2">
    <citation type="submission" date="2017-02" db="UniProtKB">
        <authorList>
            <consortium name="WormBaseParasite"/>
        </authorList>
    </citation>
    <scope>IDENTIFICATION</scope>
</reference>